<dbReference type="EMBL" id="UOFK01000015">
    <property type="protein sequence ID" value="VAW72150.1"/>
    <property type="molecule type" value="Genomic_DNA"/>
</dbReference>
<dbReference type="Pfam" id="PF01541">
    <property type="entry name" value="GIY-YIG"/>
    <property type="match status" value="1"/>
</dbReference>
<keyword evidence="2" id="KW-0540">Nuclease</keyword>
<dbReference type="PANTHER" id="PTHR34477">
    <property type="entry name" value="UPF0213 PROTEIN YHBQ"/>
    <property type="match status" value="1"/>
</dbReference>
<dbReference type="PANTHER" id="PTHR34477:SF1">
    <property type="entry name" value="UPF0213 PROTEIN YHBQ"/>
    <property type="match status" value="1"/>
</dbReference>
<feature type="domain" description="GIY-YIG" evidence="1">
    <location>
        <begin position="1"/>
        <end position="77"/>
    </location>
</feature>
<reference evidence="2" key="1">
    <citation type="submission" date="2018-06" db="EMBL/GenBank/DDBJ databases">
        <authorList>
            <person name="Zhirakovskaya E."/>
        </authorList>
    </citation>
    <scope>NUCLEOTIDE SEQUENCE</scope>
</reference>
<dbReference type="GO" id="GO:0004519">
    <property type="term" value="F:endonuclease activity"/>
    <property type="evidence" value="ECO:0007669"/>
    <property type="project" value="UniProtKB-KW"/>
</dbReference>
<gene>
    <name evidence="2" type="ORF">MNBD_GAMMA13-1700</name>
</gene>
<evidence type="ECO:0000259" key="1">
    <source>
        <dbReference type="PROSITE" id="PS50164"/>
    </source>
</evidence>
<keyword evidence="2" id="KW-0255">Endonuclease</keyword>
<evidence type="ECO:0000313" key="2">
    <source>
        <dbReference type="EMBL" id="VAW72150.1"/>
    </source>
</evidence>
<dbReference type="InterPro" id="IPR050190">
    <property type="entry name" value="UPF0213_domain"/>
</dbReference>
<keyword evidence="2" id="KW-0378">Hydrolase</keyword>
<dbReference type="InterPro" id="IPR000305">
    <property type="entry name" value="GIY-YIG_endonuc"/>
</dbReference>
<name>A0A3B0Y5M4_9ZZZZ</name>
<protein>
    <submittedName>
        <fullName evidence="2">COG2827: putative endonuclease containing a URI domain</fullName>
    </submittedName>
</protein>
<proteinExistence type="predicted"/>
<dbReference type="CDD" id="cd10456">
    <property type="entry name" value="GIY-YIG_UPF0213"/>
    <property type="match status" value="1"/>
</dbReference>
<sequence length="92" mass="10863">MSWQVYIIRCSDDSLYTGISNDVQRRWRQHLEQQRGAKYFRGRKPVQIVYLEGGHDRSSASRREAAIKKLRRPGKQALIVSATNEINNQRRY</sequence>
<dbReference type="Gene3D" id="3.40.1440.10">
    <property type="entry name" value="GIY-YIG endonuclease"/>
    <property type="match status" value="1"/>
</dbReference>
<organism evidence="2">
    <name type="scientific">hydrothermal vent metagenome</name>
    <dbReference type="NCBI Taxonomy" id="652676"/>
    <lineage>
        <taxon>unclassified sequences</taxon>
        <taxon>metagenomes</taxon>
        <taxon>ecological metagenomes</taxon>
    </lineage>
</organism>
<dbReference type="AlphaFoldDB" id="A0A3B0Y5M4"/>
<dbReference type="PROSITE" id="PS50164">
    <property type="entry name" value="GIY_YIG"/>
    <property type="match status" value="1"/>
</dbReference>
<dbReference type="SUPFAM" id="SSF82771">
    <property type="entry name" value="GIY-YIG endonuclease"/>
    <property type="match status" value="1"/>
</dbReference>
<accession>A0A3B0Y5M4</accession>
<dbReference type="InterPro" id="IPR035901">
    <property type="entry name" value="GIY-YIG_endonuc_sf"/>
</dbReference>